<feature type="transmembrane region" description="Helical" evidence="1">
    <location>
        <begin position="15"/>
        <end position="40"/>
    </location>
</feature>
<dbReference type="EMBL" id="CAJNOW010013101">
    <property type="protein sequence ID" value="CAF1617772.1"/>
    <property type="molecule type" value="Genomic_DNA"/>
</dbReference>
<dbReference type="EMBL" id="CAJOBJ010005884">
    <property type="protein sequence ID" value="CAF4044921.1"/>
    <property type="molecule type" value="Genomic_DNA"/>
</dbReference>
<dbReference type="Proteomes" id="UP000663856">
    <property type="component" value="Unassembled WGS sequence"/>
</dbReference>
<protein>
    <submittedName>
        <fullName evidence="2">Uncharacterized protein</fullName>
    </submittedName>
</protein>
<dbReference type="EMBL" id="CAJOBI010063812">
    <property type="protein sequence ID" value="CAF4426873.1"/>
    <property type="molecule type" value="Genomic_DNA"/>
</dbReference>
<evidence type="ECO:0000313" key="6">
    <source>
        <dbReference type="EMBL" id="CAF2088659.1"/>
    </source>
</evidence>
<keyword evidence="1" id="KW-0812">Transmembrane</keyword>
<evidence type="ECO:0000313" key="4">
    <source>
        <dbReference type="EMBL" id="CAF2044999.1"/>
    </source>
</evidence>
<accession>A0A814RQG6</accession>
<proteinExistence type="predicted"/>
<evidence type="ECO:0000313" key="13">
    <source>
        <dbReference type="Proteomes" id="UP000663866"/>
    </source>
</evidence>
<dbReference type="EMBL" id="CAJOBH010025081">
    <property type="protein sequence ID" value="CAF4245234.1"/>
    <property type="molecule type" value="Genomic_DNA"/>
</dbReference>
<dbReference type="EMBL" id="CAJNRF010002956">
    <property type="protein sequence ID" value="CAF2044999.1"/>
    <property type="molecule type" value="Genomic_DNA"/>
</dbReference>
<keyword evidence="1" id="KW-1133">Transmembrane helix</keyword>
<evidence type="ECO:0000256" key="1">
    <source>
        <dbReference type="SAM" id="Phobius"/>
    </source>
</evidence>
<evidence type="ECO:0000313" key="12">
    <source>
        <dbReference type="Proteomes" id="UP000663855"/>
    </source>
</evidence>
<evidence type="ECO:0000313" key="10">
    <source>
        <dbReference type="EMBL" id="CAF4245294.1"/>
    </source>
</evidence>
<reference evidence="2" key="1">
    <citation type="submission" date="2021-02" db="EMBL/GenBank/DDBJ databases">
        <authorList>
            <person name="Nowell W R."/>
        </authorList>
    </citation>
    <scope>NUCLEOTIDE SEQUENCE</scope>
</reference>
<dbReference type="EMBL" id="CAJOBF010007958">
    <property type="protein sequence ID" value="CAF4245294.1"/>
    <property type="molecule type" value="Genomic_DNA"/>
</dbReference>
<keyword evidence="13" id="KW-1185">Reference proteome</keyword>
<evidence type="ECO:0000313" key="2">
    <source>
        <dbReference type="EMBL" id="CAF1137404.1"/>
    </source>
</evidence>
<evidence type="ECO:0000313" key="7">
    <source>
        <dbReference type="EMBL" id="CAF3934649.1"/>
    </source>
</evidence>
<dbReference type="Proteomes" id="UP000663855">
    <property type="component" value="Unassembled WGS sequence"/>
</dbReference>
<dbReference type="Proteomes" id="UP000663834">
    <property type="component" value="Unassembled WGS sequence"/>
</dbReference>
<evidence type="ECO:0000313" key="8">
    <source>
        <dbReference type="EMBL" id="CAF4044921.1"/>
    </source>
</evidence>
<dbReference type="Proteomes" id="UP000663824">
    <property type="component" value="Unassembled WGS sequence"/>
</dbReference>
<sequence length="98" mass="10682">MSHNQTLNYSSPAGIAASVIAVISSICCCCGLLVIVVCIIKHISRPSQITPNYPVQYPYPPYPNTVSNNLPPPYVTTNPPDYYSVTPLNPEFIKIETA</sequence>
<evidence type="ECO:0000313" key="5">
    <source>
        <dbReference type="EMBL" id="CAF2056393.1"/>
    </source>
</evidence>
<dbReference type="Proteomes" id="UP000663887">
    <property type="component" value="Unassembled WGS sequence"/>
</dbReference>
<keyword evidence="1" id="KW-0472">Membrane</keyword>
<dbReference type="Proteomes" id="UP000681967">
    <property type="component" value="Unassembled WGS sequence"/>
</dbReference>
<evidence type="ECO:0000313" key="3">
    <source>
        <dbReference type="EMBL" id="CAF1617772.1"/>
    </source>
</evidence>
<dbReference type="Proteomes" id="UP000663842">
    <property type="component" value="Unassembled WGS sequence"/>
</dbReference>
<dbReference type="EMBL" id="CAJOBG010001500">
    <property type="protein sequence ID" value="CAF3934649.1"/>
    <property type="molecule type" value="Genomic_DNA"/>
</dbReference>
<gene>
    <name evidence="9" type="ORF">BYL167_LOCUS25330</name>
    <name evidence="2" type="ORF">CJN711_LOCUS8870</name>
    <name evidence="8" type="ORF">GIL414_LOCUS14114</name>
    <name evidence="3" type="ORF">KQP761_LOCUS24255</name>
    <name evidence="6" type="ORF">MBJ925_LOCUS19930</name>
    <name evidence="7" type="ORF">OVN521_LOCUS11333</name>
    <name evidence="11" type="ORF">SMN809_LOCUS31623</name>
    <name evidence="10" type="ORF">UXM345_LOCUS30419</name>
    <name evidence="4" type="ORF">WKI299_LOCUS9026</name>
    <name evidence="5" type="ORF">XDN619_LOCUS9765</name>
</gene>
<dbReference type="Proteomes" id="UP000681720">
    <property type="component" value="Unassembled WGS sequence"/>
</dbReference>
<evidence type="ECO:0000313" key="9">
    <source>
        <dbReference type="EMBL" id="CAF4245234.1"/>
    </source>
</evidence>
<comment type="caution">
    <text evidence="2">The sequence shown here is derived from an EMBL/GenBank/DDBJ whole genome shotgun (WGS) entry which is preliminary data.</text>
</comment>
<dbReference type="EMBL" id="CAJNRE010010196">
    <property type="protein sequence ID" value="CAF2088659.1"/>
    <property type="molecule type" value="Genomic_DNA"/>
</dbReference>
<organism evidence="2 12">
    <name type="scientific">Rotaria magnacalcarata</name>
    <dbReference type="NCBI Taxonomy" id="392030"/>
    <lineage>
        <taxon>Eukaryota</taxon>
        <taxon>Metazoa</taxon>
        <taxon>Spiralia</taxon>
        <taxon>Gnathifera</taxon>
        <taxon>Rotifera</taxon>
        <taxon>Eurotatoria</taxon>
        <taxon>Bdelloidea</taxon>
        <taxon>Philodinida</taxon>
        <taxon>Philodinidae</taxon>
        <taxon>Rotaria</taxon>
    </lineage>
</organism>
<name>A0A814RQG6_9BILA</name>
<dbReference type="Proteomes" id="UP000663866">
    <property type="component" value="Unassembled WGS sequence"/>
</dbReference>
<dbReference type="EMBL" id="CAJNOV010003292">
    <property type="protein sequence ID" value="CAF1137404.1"/>
    <property type="molecule type" value="Genomic_DNA"/>
</dbReference>
<evidence type="ECO:0000313" key="11">
    <source>
        <dbReference type="EMBL" id="CAF4426873.1"/>
    </source>
</evidence>
<dbReference type="AlphaFoldDB" id="A0A814RQG6"/>
<dbReference type="Proteomes" id="UP000676336">
    <property type="component" value="Unassembled WGS sequence"/>
</dbReference>
<dbReference type="EMBL" id="CAJNRG010003338">
    <property type="protein sequence ID" value="CAF2056393.1"/>
    <property type="molecule type" value="Genomic_DNA"/>
</dbReference>